<accession>A0A803U145</accession>
<dbReference type="GO" id="GO:0140861">
    <property type="term" value="P:DNA repair-dependent chromatin remodeling"/>
    <property type="evidence" value="ECO:0007669"/>
    <property type="project" value="Ensembl"/>
</dbReference>
<dbReference type="InterPro" id="IPR027370">
    <property type="entry name" value="Znf-RING_euk"/>
</dbReference>
<keyword evidence="11 14" id="KW-0539">Nucleus</keyword>
<dbReference type="FunFam" id="3.30.40.10:FF:000466">
    <property type="entry name" value="E3 ubiquitin-protein ligase RNF168"/>
    <property type="match status" value="1"/>
</dbReference>
<dbReference type="GO" id="GO:0140858">
    <property type="term" value="F:histone H2AK15 ubiquitin ligase activity"/>
    <property type="evidence" value="ECO:0007669"/>
    <property type="project" value="Ensembl"/>
</dbReference>
<evidence type="ECO:0000256" key="6">
    <source>
        <dbReference type="ARBA" id="ARBA00022771"/>
    </source>
</evidence>
<dbReference type="GeneID" id="100561030"/>
<dbReference type="UniPathway" id="UPA00143"/>
<dbReference type="GO" id="GO:0070534">
    <property type="term" value="P:protein K63-linked ubiquitination"/>
    <property type="evidence" value="ECO:0007669"/>
    <property type="project" value="Ensembl"/>
</dbReference>
<reference evidence="18 19" key="1">
    <citation type="submission" date="2009-12" db="EMBL/GenBank/DDBJ databases">
        <title>The Genome Sequence of Anolis carolinensis (Green Anole Lizard).</title>
        <authorList>
            <consortium name="The Genome Sequencing Platform"/>
            <person name="Di Palma F."/>
            <person name="Alfoldi J."/>
            <person name="Heiman D."/>
            <person name="Young S."/>
            <person name="Grabherr M."/>
            <person name="Johnson J."/>
            <person name="Lander E.S."/>
            <person name="Lindblad-Toh K."/>
        </authorList>
    </citation>
    <scope>NUCLEOTIDE SEQUENCE [LARGE SCALE GENOMIC DNA]</scope>
    <source>
        <strain evidence="18 19">JBL SC #1</strain>
    </source>
</reference>
<evidence type="ECO:0000256" key="15">
    <source>
        <dbReference type="SAM" id="Coils"/>
    </source>
</evidence>
<evidence type="ECO:0000256" key="13">
    <source>
        <dbReference type="ARBA" id="ARBA00079844"/>
    </source>
</evidence>
<comment type="catalytic activity">
    <reaction evidence="1 14">
        <text>S-ubiquitinyl-[E2 ubiquitin-conjugating enzyme]-L-cysteine + [acceptor protein]-L-lysine = [E2 ubiquitin-conjugating enzyme]-L-cysteine + N(6)-ubiquitinyl-[acceptor protein]-L-lysine.</text>
        <dbReference type="EC" id="2.3.2.27"/>
    </reaction>
</comment>
<dbReference type="SUPFAM" id="SSF57850">
    <property type="entry name" value="RING/U-box"/>
    <property type="match status" value="1"/>
</dbReference>
<evidence type="ECO:0000256" key="7">
    <source>
        <dbReference type="ARBA" id="ARBA00022786"/>
    </source>
</evidence>
<evidence type="ECO:0000256" key="9">
    <source>
        <dbReference type="ARBA" id="ARBA00022853"/>
    </source>
</evidence>
<keyword evidence="19" id="KW-1185">Reference proteome</keyword>
<evidence type="ECO:0000256" key="8">
    <source>
        <dbReference type="ARBA" id="ARBA00022833"/>
    </source>
</evidence>
<evidence type="ECO:0000256" key="10">
    <source>
        <dbReference type="ARBA" id="ARBA00023204"/>
    </source>
</evidence>
<dbReference type="GO" id="GO:0000077">
    <property type="term" value="P:DNA damage checkpoint signaling"/>
    <property type="evidence" value="ECO:0007669"/>
    <property type="project" value="Ensembl"/>
</dbReference>
<dbReference type="CDD" id="cd22265">
    <property type="entry name" value="UDM1_RNF168"/>
    <property type="match status" value="1"/>
</dbReference>
<dbReference type="InterPro" id="IPR001841">
    <property type="entry name" value="Znf_RING"/>
</dbReference>
<dbReference type="SMART" id="SM00184">
    <property type="entry name" value="RING"/>
    <property type="match status" value="1"/>
</dbReference>
<evidence type="ECO:0000313" key="18">
    <source>
        <dbReference type="Ensembl" id="ENSACAP00000041185.1"/>
    </source>
</evidence>
<dbReference type="Proteomes" id="UP000001646">
    <property type="component" value="Chromosome 3"/>
</dbReference>
<dbReference type="Pfam" id="PF13445">
    <property type="entry name" value="zf-RING_UBOX"/>
    <property type="match status" value="1"/>
</dbReference>
<keyword evidence="15" id="KW-0175">Coiled coil</keyword>
<evidence type="ECO:0000256" key="1">
    <source>
        <dbReference type="ARBA" id="ARBA00000900"/>
    </source>
</evidence>
<keyword evidence="10 14" id="KW-0234">DNA repair</keyword>
<keyword evidence="8 14" id="KW-0862">Zinc</keyword>
<evidence type="ECO:0000256" key="2">
    <source>
        <dbReference type="ARBA" id="ARBA00012483"/>
    </source>
</evidence>
<dbReference type="GeneTree" id="ENSGT00940000153680"/>
<dbReference type="AlphaFoldDB" id="A0A803U145"/>
<keyword evidence="9 14" id="KW-0156">Chromatin regulator</keyword>
<dbReference type="GO" id="GO:0006511">
    <property type="term" value="P:ubiquitin-dependent protein catabolic process"/>
    <property type="evidence" value="ECO:0007669"/>
    <property type="project" value="Ensembl"/>
</dbReference>
<feature type="compositionally biased region" description="Low complexity" evidence="16">
    <location>
        <begin position="201"/>
        <end position="211"/>
    </location>
</feature>
<name>A0A803U145_ANOCA</name>
<dbReference type="EC" id="2.3.2.27" evidence="2"/>
<evidence type="ECO:0000313" key="19">
    <source>
        <dbReference type="Proteomes" id="UP000001646"/>
    </source>
</evidence>
<dbReference type="CDD" id="cd21952">
    <property type="entry name" value="MIU2_RNF168"/>
    <property type="match status" value="1"/>
</dbReference>
<dbReference type="HAMAP" id="MF_03066">
    <property type="entry name" value="RNF168"/>
    <property type="match status" value="1"/>
</dbReference>
<comment type="caution">
    <text evidence="14">Lacks conserved residue(s) required for the propagation of feature annotation.</text>
</comment>
<dbReference type="GO" id="GO:0045739">
    <property type="term" value="P:positive regulation of DNA repair"/>
    <property type="evidence" value="ECO:0007669"/>
    <property type="project" value="UniProtKB-UniRule"/>
</dbReference>
<comment type="pathway">
    <text evidence="14">Protein modification; protein ubiquitination.</text>
</comment>
<dbReference type="GO" id="GO:0006302">
    <property type="term" value="P:double-strand break repair"/>
    <property type="evidence" value="ECO:0000318"/>
    <property type="project" value="GO_Central"/>
</dbReference>
<feature type="compositionally biased region" description="Basic and acidic residues" evidence="16">
    <location>
        <begin position="472"/>
        <end position="501"/>
    </location>
</feature>
<keyword evidence="4 14" id="KW-0479">Metal-binding</keyword>
<dbReference type="PANTHER" id="PTHR23328">
    <property type="entry name" value="RING-TYPE DOMAIN-CONTAINING PROTEIN"/>
    <property type="match status" value="1"/>
</dbReference>
<dbReference type="GO" id="GO:0035861">
    <property type="term" value="C:site of double-strand break"/>
    <property type="evidence" value="ECO:0000318"/>
    <property type="project" value="GO_Central"/>
</dbReference>
<evidence type="ECO:0000256" key="16">
    <source>
        <dbReference type="SAM" id="MobiDB-lite"/>
    </source>
</evidence>
<comment type="similarity">
    <text evidence="14">Belongs to the RNF168 family.</text>
</comment>
<dbReference type="Gene3D" id="3.30.40.10">
    <property type="entry name" value="Zinc/RING finger domain, C3HC4 (zinc finger)"/>
    <property type="match status" value="1"/>
</dbReference>
<dbReference type="GO" id="GO:0040029">
    <property type="term" value="P:epigenetic regulation of gene expression"/>
    <property type="evidence" value="ECO:0007669"/>
    <property type="project" value="Ensembl"/>
</dbReference>
<dbReference type="CDD" id="cd16550">
    <property type="entry name" value="RING-HC_RNF168"/>
    <property type="match status" value="1"/>
</dbReference>
<dbReference type="GO" id="GO:0000151">
    <property type="term" value="C:ubiquitin ligase complex"/>
    <property type="evidence" value="ECO:0007669"/>
    <property type="project" value="UniProtKB-UniRule"/>
</dbReference>
<reference evidence="18" key="3">
    <citation type="submission" date="2025-09" db="UniProtKB">
        <authorList>
            <consortium name="Ensembl"/>
        </authorList>
    </citation>
    <scope>IDENTIFICATION</scope>
</reference>
<evidence type="ECO:0000256" key="3">
    <source>
        <dbReference type="ARBA" id="ARBA00022679"/>
    </source>
</evidence>
<dbReference type="PROSITE" id="PS50089">
    <property type="entry name" value="ZF_RING_2"/>
    <property type="match status" value="1"/>
</dbReference>
<reference evidence="18" key="2">
    <citation type="submission" date="2025-08" db="UniProtKB">
        <authorList>
            <consortium name="Ensembl"/>
        </authorList>
    </citation>
    <scope>IDENTIFICATION</scope>
</reference>
<dbReference type="GO" id="GO:0042393">
    <property type="term" value="F:histone binding"/>
    <property type="evidence" value="ECO:0007669"/>
    <property type="project" value="UniProtKB-UniRule"/>
</dbReference>
<feature type="compositionally biased region" description="Polar residues" evidence="16">
    <location>
        <begin position="531"/>
        <end position="540"/>
    </location>
</feature>
<evidence type="ECO:0000256" key="12">
    <source>
        <dbReference type="ARBA" id="ARBA00077266"/>
    </source>
</evidence>
<feature type="region of interest" description="Disordered" evidence="16">
    <location>
        <begin position="186"/>
        <end position="211"/>
    </location>
</feature>
<dbReference type="GO" id="GO:0010212">
    <property type="term" value="P:response to ionizing radiation"/>
    <property type="evidence" value="ECO:0007669"/>
    <property type="project" value="UniProtKB-UniRule"/>
</dbReference>
<dbReference type="PANTHER" id="PTHR23328:SF1">
    <property type="entry name" value="E3 UBIQUITIN-PROTEIN LIGASE RNF168"/>
    <property type="match status" value="1"/>
</dbReference>
<feature type="short sequence motif" description="LR motif 1" evidence="14">
    <location>
        <begin position="108"/>
        <end position="126"/>
    </location>
</feature>
<proteinExistence type="inferred from homology"/>
<dbReference type="GO" id="GO:0031491">
    <property type="term" value="F:nucleosome binding"/>
    <property type="evidence" value="ECO:0000318"/>
    <property type="project" value="GO_Central"/>
</dbReference>
<feature type="region of interest" description="Disordered" evidence="16">
    <location>
        <begin position="472"/>
        <end position="545"/>
    </location>
</feature>
<dbReference type="RefSeq" id="XP_062832582.1">
    <property type="nucleotide sequence ID" value="XM_062976512.1"/>
</dbReference>
<dbReference type="OrthoDB" id="426657at2759"/>
<dbReference type="InParanoid" id="A0A803U145"/>
<feature type="short sequence motif" description="LR motif 2" evidence="14">
    <location>
        <begin position="478"/>
        <end position="489"/>
    </location>
</feature>
<feature type="domain" description="RING-type" evidence="17">
    <location>
        <begin position="15"/>
        <end position="54"/>
    </location>
</feature>
<feature type="short sequence motif" description="MIU motif 1" evidence="14">
    <location>
        <begin position="165"/>
        <end position="188"/>
    </location>
</feature>
<comment type="subcellular location">
    <subcellularLocation>
        <location evidence="14">Nucleus</location>
    </subcellularLocation>
    <text evidence="14">Localizes to double-strand breaks (DSBs) sites of DNA damage.</text>
</comment>
<keyword evidence="3 14" id="KW-0808">Transferase</keyword>
<dbReference type="GO" id="GO:0008270">
    <property type="term" value="F:zinc ion binding"/>
    <property type="evidence" value="ECO:0007669"/>
    <property type="project" value="UniProtKB-KW"/>
</dbReference>
<dbReference type="GO" id="GO:0005634">
    <property type="term" value="C:nucleus"/>
    <property type="evidence" value="ECO:0000318"/>
    <property type="project" value="GO_Central"/>
</dbReference>
<sequence>MSKDSEAPLLSDCQCNICMDIFVEPVTLPCQHTLCKSCFQLTVEKATLCCPFCRRRVSSWARYNARRNTLVNSELWAKIQKHFPEECQRRISGQDIEDTFLPQPLRCLSKPGELRQEYEAEITKAEAERRAHEEEESKASEQYILRLLAEEEQEQKLKEELKKQMEEQLLQDEMLARELSFSLNSSTEERMHNGLPPGPSPDSCKTSKSKSSNSADIKKYLSQKSCKIFAPKLLVRESEEENTSCSGVSNKNSFTLEKERMDEMLTESLQTISATRNTVDSYIEPSLLDSNIGNSTEPSFPGLDLSCPSTCKMNGLVSVTDREDCETVCLFSKSSEAGYDVKKDNFTGNLDRPNHPGNAAPQETLFSVTSDNQQDSSIPTCNQVKMENKNESLKLFTTEIHKRKSQESPSKTVVDLVMNDKRRRTFTQIDDEDDMDNIQQQIYLEQTIYERYKQEEEDRLLALQLQREMDKEQKTLNRKKGSPDEYHLRPKTSQSEREFPVLRKPCKNSQTNREQQKSRRSSHNENRKPSNKLQTKSSPKGGNVLNCVLNSPGSRSSELLPNKQKTIVQMFKRPATS</sequence>
<dbReference type="InterPro" id="IPR051657">
    <property type="entry name" value="RNF168/RNF169_E3_ubiq-ligase"/>
</dbReference>
<organism evidence="18 19">
    <name type="scientific">Anolis carolinensis</name>
    <name type="common">Green anole</name>
    <name type="synonym">American chameleon</name>
    <dbReference type="NCBI Taxonomy" id="28377"/>
    <lineage>
        <taxon>Eukaryota</taxon>
        <taxon>Metazoa</taxon>
        <taxon>Chordata</taxon>
        <taxon>Craniata</taxon>
        <taxon>Vertebrata</taxon>
        <taxon>Euteleostomi</taxon>
        <taxon>Lepidosauria</taxon>
        <taxon>Squamata</taxon>
        <taxon>Bifurcata</taxon>
        <taxon>Unidentata</taxon>
        <taxon>Episquamata</taxon>
        <taxon>Toxicofera</taxon>
        <taxon>Iguania</taxon>
        <taxon>Dactyloidae</taxon>
        <taxon>Anolis</taxon>
    </lineage>
</organism>
<dbReference type="GO" id="GO:0005829">
    <property type="term" value="C:cytosol"/>
    <property type="evidence" value="ECO:0007669"/>
    <property type="project" value="Ensembl"/>
</dbReference>
<comment type="domain">
    <text evidence="14">The MIU motif (motif interacting with ubiquitin) mediates the interaction with both 'Lys-48'- and 'Lys-63'-linked ubiquitin chains. The UMI motif mediates interaction with ubiquitin with a preference for 'Lys-63'-linked ubiquitin. The specificity for different types of ubiquitin is mediated by juxtaposition of ubiquitin-binding motifs (MIU and UMI motifs) with LR motifs (LRMs).</text>
</comment>
<dbReference type="GO" id="GO:0097680">
    <property type="term" value="P:double-strand break repair via classical nonhomologous end joining"/>
    <property type="evidence" value="ECO:0007669"/>
    <property type="project" value="Ensembl"/>
</dbReference>
<protein>
    <recommendedName>
        <fullName evidence="2">RING-type E3 ubiquitin transferase</fullName>
        <ecNumber evidence="2">2.3.2.27</ecNumber>
    </recommendedName>
    <alternativeName>
        <fullName evidence="12 13">RING-type E3 ubiquitin transferase RNF168</fullName>
    </alternativeName>
</protein>
<keyword evidence="7 14" id="KW-0833">Ubl conjugation pathway</keyword>
<keyword evidence="5 14" id="KW-0227">DNA damage</keyword>
<dbReference type="GO" id="GO:0034244">
    <property type="term" value="P:negative regulation of transcription elongation by RNA polymerase II"/>
    <property type="evidence" value="ECO:0007669"/>
    <property type="project" value="Ensembl"/>
</dbReference>
<evidence type="ECO:0000256" key="11">
    <source>
        <dbReference type="ARBA" id="ARBA00023242"/>
    </source>
</evidence>
<gene>
    <name evidence="14 18" type="primary">RNF168</name>
</gene>
<evidence type="ECO:0000259" key="17">
    <source>
        <dbReference type="PROSITE" id="PS50089"/>
    </source>
</evidence>
<feature type="compositionally biased region" description="Basic and acidic residues" evidence="16">
    <location>
        <begin position="514"/>
        <end position="528"/>
    </location>
</feature>
<feature type="short sequence motif" description="MIU motif 2" evidence="14">
    <location>
        <begin position="451"/>
        <end position="474"/>
    </location>
</feature>
<evidence type="ECO:0000256" key="14">
    <source>
        <dbReference type="HAMAP-Rule" id="MF_03066"/>
    </source>
</evidence>
<dbReference type="KEGG" id="acs:100561030"/>
<dbReference type="GO" id="GO:0005654">
    <property type="term" value="C:nucleoplasm"/>
    <property type="evidence" value="ECO:0007669"/>
    <property type="project" value="Ensembl"/>
</dbReference>
<dbReference type="InterPro" id="IPR034725">
    <property type="entry name" value="RNF168"/>
</dbReference>
<feature type="coiled-coil region" evidence="15">
    <location>
        <begin position="115"/>
        <end position="178"/>
    </location>
</feature>
<dbReference type="GO" id="GO:0043130">
    <property type="term" value="F:ubiquitin binding"/>
    <property type="evidence" value="ECO:0007669"/>
    <property type="project" value="UniProtKB-UniRule"/>
</dbReference>
<evidence type="ECO:0000256" key="4">
    <source>
        <dbReference type="ARBA" id="ARBA00022723"/>
    </source>
</evidence>
<evidence type="ECO:0000256" key="5">
    <source>
        <dbReference type="ARBA" id="ARBA00022763"/>
    </source>
</evidence>
<dbReference type="GO" id="GO:0004842">
    <property type="term" value="F:ubiquitin-protein transferase activity"/>
    <property type="evidence" value="ECO:0000318"/>
    <property type="project" value="GO_Central"/>
</dbReference>
<dbReference type="GO" id="GO:0070530">
    <property type="term" value="F:K63-linked polyubiquitin modification-dependent protein binding"/>
    <property type="evidence" value="ECO:0007669"/>
    <property type="project" value="Ensembl"/>
</dbReference>
<keyword evidence="6 14" id="KW-0863">Zinc-finger</keyword>
<dbReference type="InterPro" id="IPR013083">
    <property type="entry name" value="Znf_RING/FYVE/PHD"/>
</dbReference>
<dbReference type="Ensembl" id="ENSACAT00000038787.1">
    <property type="protein sequence ID" value="ENSACAP00000041185.1"/>
    <property type="gene ID" value="ENSACAG00000034899.1"/>
</dbReference>